<dbReference type="InterPro" id="IPR046867">
    <property type="entry name" value="AldOxase/xan_DH_MoCoBD2"/>
</dbReference>
<dbReference type="InterPro" id="IPR008274">
    <property type="entry name" value="AldOxase/xan_DH_MoCoBD1"/>
</dbReference>
<dbReference type="Proteomes" id="UP000297729">
    <property type="component" value="Unassembled WGS sequence"/>
</dbReference>
<dbReference type="InterPro" id="IPR037165">
    <property type="entry name" value="AldOxase/xan_DH_Mopterin-bd_sf"/>
</dbReference>
<evidence type="ECO:0000313" key="2">
    <source>
        <dbReference type="EMBL" id="TFW24191.1"/>
    </source>
</evidence>
<dbReference type="Pfam" id="PF02738">
    <property type="entry name" value="MoCoBD_1"/>
    <property type="match status" value="1"/>
</dbReference>
<keyword evidence="3" id="KW-1185">Reference proteome</keyword>
<protein>
    <submittedName>
        <fullName evidence="2">Xanthine dehydrogenase family protein molybdopterin-binding subunit</fullName>
    </submittedName>
</protein>
<dbReference type="PANTHER" id="PTHR47495">
    <property type="entry name" value="ALDEHYDE DEHYDROGENASE"/>
    <property type="match status" value="1"/>
</dbReference>
<evidence type="ECO:0000259" key="1">
    <source>
        <dbReference type="SMART" id="SM01008"/>
    </source>
</evidence>
<comment type="caution">
    <text evidence="2">The sequence shown here is derived from an EMBL/GenBank/DDBJ whole genome shotgun (WGS) entry which is preliminary data.</text>
</comment>
<sequence length="742" mass="79521">MKEQTVDLRRRAVLSAGALVLGFTLLPRRALAEFNGMGVPPIANKDLAGSLQRTPMLDAWIKIAPDGKITVFTGKVELGTGVRTALLQVAAEQLDVAPAAINFVTADTGLTPNEGFTAGSHTMADSGTALLNAAAQVRALVVQGAAAQLKVNAADLRTSNGVVIAPDGRKLHYGEAVRGVDLHRMAQVRSPLKEAHSYKVIGASLPRVDIPAKLTGGTAYVQDMRLPGMVHARVVRPPVYGARLLSADIEAARRMRGVLKVHVDGNYLAVIAEDEWLAVLAMRALYASARWSRGATLPQAAGIHATLRALPAQDIVIADQRGPAADVVTTLKRRYTKQYVLHGSIGPSCSVALLEEGTMTVWTHTQGVYPLRAALAEMLSMPLDAVRCVHTEGAGCYGQNGADDVAADAALLARVMPGRPVRVQLMRDQENQWEPYAPAMSTALAASLDAAGRICDWQYELWSGSHNERPGNAGKLIPAQLLAKPFVPSPSQPMPMPEGGGDRNAIPLYTLPKAKVTNHFLPVTPLRTSAMRSLGAHINLFAIEGMMDELAAAAKADPVAFRLRHLDDARGREVIQRAAQAFGWNQRERRRDHGYGFAFGQYKNIMAYVALAVELRVERSTGAVHILRVTAAVDCGQGVNPDGIRNQIEGGILQSSSWTLYEKLQFTPDAITSVDWAAYPIMRYSNVPEKVEVILIDRPGAPLLGVAEAAQGPMAGALGNALADATGRRLYDLPLAGPHLKS</sequence>
<gene>
    <name evidence="2" type="ORF">E4L98_10530</name>
</gene>
<accession>A0A4Y9SKZ1</accession>
<dbReference type="OrthoDB" id="6073217at2"/>
<dbReference type="InterPro" id="IPR000674">
    <property type="entry name" value="Ald_Oxase/Xan_DH_a/b"/>
</dbReference>
<dbReference type="Gene3D" id="3.30.365.10">
    <property type="entry name" value="Aldehyde oxidase/xanthine dehydrogenase, molybdopterin binding domain"/>
    <property type="match status" value="4"/>
</dbReference>
<reference evidence="2 3" key="1">
    <citation type="submission" date="2019-03" db="EMBL/GenBank/DDBJ databases">
        <title>Draft Genome Sequence of Duganella callidus sp. nov., a Novel Duganella Species Isolated from Cultivated Soil.</title>
        <authorList>
            <person name="Raths R."/>
            <person name="Peta V."/>
            <person name="Bucking H."/>
        </authorList>
    </citation>
    <scope>NUCLEOTIDE SEQUENCE [LARGE SCALE GENOMIC DNA]</scope>
    <source>
        <strain evidence="2 3">DN04</strain>
    </source>
</reference>
<evidence type="ECO:0000313" key="3">
    <source>
        <dbReference type="Proteomes" id="UP000297729"/>
    </source>
</evidence>
<dbReference type="SMART" id="SM01008">
    <property type="entry name" value="Ald_Xan_dh_C"/>
    <property type="match status" value="1"/>
</dbReference>
<dbReference type="RefSeq" id="WP_135201518.1">
    <property type="nucleotide sequence ID" value="NZ_SPVG01000099.1"/>
</dbReference>
<feature type="domain" description="Aldehyde oxidase/xanthine dehydrogenase a/b hammerhead" evidence="1">
    <location>
        <begin position="215"/>
        <end position="295"/>
    </location>
</feature>
<dbReference type="GO" id="GO:0016491">
    <property type="term" value="F:oxidoreductase activity"/>
    <property type="evidence" value="ECO:0007669"/>
    <property type="project" value="InterPro"/>
</dbReference>
<dbReference type="PANTHER" id="PTHR47495:SF1">
    <property type="entry name" value="BLL3820 PROTEIN"/>
    <property type="match status" value="1"/>
</dbReference>
<dbReference type="EMBL" id="SPVG01000099">
    <property type="protein sequence ID" value="TFW24191.1"/>
    <property type="molecule type" value="Genomic_DNA"/>
</dbReference>
<dbReference type="Pfam" id="PF20256">
    <property type="entry name" value="MoCoBD_2"/>
    <property type="match status" value="2"/>
</dbReference>
<name>A0A4Y9SKZ1_9BURK</name>
<organism evidence="2 3">
    <name type="scientific">Duganella callida</name>
    <dbReference type="NCBI Taxonomy" id="2561932"/>
    <lineage>
        <taxon>Bacteria</taxon>
        <taxon>Pseudomonadati</taxon>
        <taxon>Pseudomonadota</taxon>
        <taxon>Betaproteobacteria</taxon>
        <taxon>Burkholderiales</taxon>
        <taxon>Oxalobacteraceae</taxon>
        <taxon>Telluria group</taxon>
        <taxon>Duganella</taxon>
    </lineage>
</organism>
<dbReference type="InterPro" id="IPR052516">
    <property type="entry name" value="N-heterocyclic_Hydroxylase"/>
</dbReference>
<proteinExistence type="predicted"/>
<dbReference type="SUPFAM" id="SSF56003">
    <property type="entry name" value="Molybdenum cofactor-binding domain"/>
    <property type="match status" value="2"/>
</dbReference>
<dbReference type="Gene3D" id="3.90.1170.50">
    <property type="entry name" value="Aldehyde oxidase/xanthine dehydrogenase, a/b hammerhead"/>
    <property type="match status" value="1"/>
</dbReference>
<dbReference type="PIRSF" id="PIRSF036389">
    <property type="entry name" value="IOR_B"/>
    <property type="match status" value="1"/>
</dbReference>
<dbReference type="AlphaFoldDB" id="A0A4Y9SKZ1"/>
<dbReference type="InterPro" id="IPR012368">
    <property type="entry name" value="OxRdtase_Mopterin-bd_su_IorB"/>
</dbReference>